<dbReference type="InterPro" id="IPR054216">
    <property type="entry name" value="DUF6930"/>
</dbReference>
<gene>
    <name evidence="3" type="ORF">NV381_19355</name>
</gene>
<evidence type="ECO:0000259" key="2">
    <source>
        <dbReference type="Pfam" id="PF23988"/>
    </source>
</evidence>
<dbReference type="Pfam" id="PF23988">
    <property type="entry name" value="DUF7309"/>
    <property type="match status" value="1"/>
</dbReference>
<keyword evidence="4" id="KW-1185">Reference proteome</keyword>
<evidence type="ECO:0000313" key="4">
    <source>
        <dbReference type="Proteomes" id="UP001300012"/>
    </source>
</evidence>
<accession>A0ABT1YJH2</accession>
<feature type="domain" description="DUF6930" evidence="1">
    <location>
        <begin position="212"/>
        <end position="331"/>
    </location>
</feature>
<evidence type="ECO:0000313" key="3">
    <source>
        <dbReference type="EMBL" id="MCR8633341.1"/>
    </source>
</evidence>
<proteinExistence type="predicted"/>
<sequence length="340" mass="38505">MIPSIEQWKQLYEAAAEFKRVGCWEWLSNGHIFGVENPVDGEIGYCCVMGNGGEMFGLAVYLGTAGLETFVGMLTGELDEDPLYSQHCLMLSFDDRKELHPQELKQIKELGLSFRGAKTWPTFREYEPGFVPWPIKSQEQVVFLTLVLQQAIEVANEFKSNPDALIEGEDEAFLTRVAMKSDGSLAWTSEWKQPRELDDIPIPAADPIDEFRLAKIKKSIQGSAGIWEMDCFFAPTPIKDGDKPYYPMMLMIVDQGSGQILNIALEEQSLMPNAAVASFINIVEQRGLLPLEIWAANEQVFMYLSQLLKFFNLQVYLTLELPAIEEAKEGMREYFQSGMR</sequence>
<evidence type="ECO:0008006" key="5">
    <source>
        <dbReference type="Google" id="ProtNLM"/>
    </source>
</evidence>
<dbReference type="Proteomes" id="UP001300012">
    <property type="component" value="Unassembled WGS sequence"/>
</dbReference>
<protein>
    <recommendedName>
        <fullName evidence="5">Integrase catalytic domain-containing protein</fullName>
    </recommendedName>
</protein>
<feature type="domain" description="DUF7309" evidence="2">
    <location>
        <begin position="8"/>
        <end position="176"/>
    </location>
</feature>
<comment type="caution">
    <text evidence="3">The sequence shown here is derived from an EMBL/GenBank/DDBJ whole genome shotgun (WGS) entry which is preliminary data.</text>
</comment>
<dbReference type="Pfam" id="PF22007">
    <property type="entry name" value="DUF6930"/>
    <property type="match status" value="1"/>
</dbReference>
<dbReference type="InterPro" id="IPR055733">
    <property type="entry name" value="DUF7309"/>
</dbReference>
<name>A0ABT1YJH2_9BACL</name>
<reference evidence="3 4" key="1">
    <citation type="submission" date="2022-08" db="EMBL/GenBank/DDBJ databases">
        <title>Paenibacillus endoradicis sp. nov., Paenibacillus radicibacter sp. nov and Paenibacillus pararadicis sp. nov., three cold-adapted plant growth-promoting bacteria isolated from root of Larix gmelinii in Great Khingan.</title>
        <authorList>
            <person name="Xue H."/>
        </authorList>
    </citation>
    <scope>NUCLEOTIDE SEQUENCE [LARGE SCALE GENOMIC DNA]</scope>
    <source>
        <strain evidence="3 4">N5-1-1-5</strain>
    </source>
</reference>
<organism evidence="3 4">
    <name type="scientific">Paenibacillus radicis</name>
    <name type="common">ex Xue et al. 2023</name>
    <dbReference type="NCBI Taxonomy" id="2972489"/>
    <lineage>
        <taxon>Bacteria</taxon>
        <taxon>Bacillati</taxon>
        <taxon>Bacillota</taxon>
        <taxon>Bacilli</taxon>
        <taxon>Bacillales</taxon>
        <taxon>Paenibacillaceae</taxon>
        <taxon>Paenibacillus</taxon>
    </lineage>
</organism>
<dbReference type="RefSeq" id="WP_258214918.1">
    <property type="nucleotide sequence ID" value="NZ_JANQBD010000014.1"/>
</dbReference>
<evidence type="ECO:0000259" key="1">
    <source>
        <dbReference type="Pfam" id="PF22007"/>
    </source>
</evidence>
<dbReference type="EMBL" id="JANQBD010000014">
    <property type="protein sequence ID" value="MCR8633341.1"/>
    <property type="molecule type" value="Genomic_DNA"/>
</dbReference>